<gene>
    <name evidence="2" type="ORF">FLA105534_03247</name>
</gene>
<accession>A0A6J4GP41</accession>
<dbReference type="AlphaFoldDB" id="A0A6J4GP41"/>
<evidence type="ECO:0000313" key="2">
    <source>
        <dbReference type="EMBL" id="CAA9200778.1"/>
    </source>
</evidence>
<organism evidence="2 3">
    <name type="scientific">Flavobacterium bizetiae</name>
    <dbReference type="NCBI Taxonomy" id="2704140"/>
    <lineage>
        <taxon>Bacteria</taxon>
        <taxon>Pseudomonadati</taxon>
        <taxon>Bacteroidota</taxon>
        <taxon>Flavobacteriia</taxon>
        <taxon>Flavobacteriales</taxon>
        <taxon>Flavobacteriaceae</taxon>
        <taxon>Flavobacterium</taxon>
    </lineage>
</organism>
<feature type="chain" id="PRO_5026961134" description="Outer membrane protein beta-barrel domain-containing protein" evidence="1">
    <location>
        <begin position="20"/>
        <end position="173"/>
    </location>
</feature>
<protein>
    <recommendedName>
        <fullName evidence="4">Outer membrane protein beta-barrel domain-containing protein</fullName>
    </recommendedName>
</protein>
<proteinExistence type="predicted"/>
<evidence type="ECO:0008006" key="4">
    <source>
        <dbReference type="Google" id="ProtNLM"/>
    </source>
</evidence>
<evidence type="ECO:0000256" key="1">
    <source>
        <dbReference type="SAM" id="SignalP"/>
    </source>
</evidence>
<reference evidence="2 3" key="1">
    <citation type="submission" date="2020-02" db="EMBL/GenBank/DDBJ databases">
        <authorList>
            <person name="Criscuolo A."/>
        </authorList>
    </citation>
    <scope>NUCLEOTIDE SEQUENCE [LARGE SCALE GENOMIC DNA]</scope>
    <source>
        <strain evidence="2">CIP105534</strain>
    </source>
</reference>
<keyword evidence="3" id="KW-1185">Reference proteome</keyword>
<dbReference type="RefSeq" id="WP_173971751.1">
    <property type="nucleotide sequence ID" value="NZ_CADCSU010000114.1"/>
</dbReference>
<dbReference type="EMBL" id="CADCSU010000114">
    <property type="protein sequence ID" value="CAA9200778.1"/>
    <property type="molecule type" value="Genomic_DNA"/>
</dbReference>
<name>A0A6J4GP41_9FLAO</name>
<dbReference type="Proteomes" id="UP000479938">
    <property type="component" value="Unassembled WGS sequence"/>
</dbReference>
<feature type="signal peptide" evidence="1">
    <location>
        <begin position="1"/>
        <end position="19"/>
    </location>
</feature>
<keyword evidence="1" id="KW-0732">Signal</keyword>
<sequence length="173" mass="18452">MKKIILAAIAVMTVGFASAQEQTKKGKYLIEGNTSFGGNGLGNTGFALSSEDGETQWNIGAEGGYFVMDNLAVKVGLGYGDTGADYGGSIFSYKVGAKYYVINKIPFELSYTGASVKDADENPSYLGIQGGYAWFVGNNISIEPGVRYNVTLNDNYGTGKDVLQFNIGFALHF</sequence>
<evidence type="ECO:0000313" key="3">
    <source>
        <dbReference type="Proteomes" id="UP000479938"/>
    </source>
</evidence>